<keyword evidence="7 15" id="KW-0479">Metal-binding</keyword>
<comment type="similarity">
    <text evidence="5 15">In the C-terminal section; belongs to the HTP reductase family.</text>
</comment>
<dbReference type="InterPro" id="IPR016192">
    <property type="entry name" value="APOBEC/CMP_deaminase_Zn-bd"/>
</dbReference>
<reference evidence="20" key="2">
    <citation type="submission" date="2021-04" db="EMBL/GenBank/DDBJ databases">
        <authorList>
            <person name="Gilroy R."/>
        </authorList>
    </citation>
    <scope>NUCLEOTIDE SEQUENCE</scope>
    <source>
        <strain evidence="20">CHK33-7979</strain>
    </source>
</reference>
<comment type="catalytic activity">
    <reaction evidence="14 15">
        <text>2,5-diamino-6-hydroxy-4-(5-phosphoribosylamino)-pyrimidine + H2O + H(+) = 5-amino-6-(5-phospho-D-ribosylamino)uracil + NH4(+)</text>
        <dbReference type="Rhea" id="RHEA:21868"/>
        <dbReference type="ChEBI" id="CHEBI:15377"/>
        <dbReference type="ChEBI" id="CHEBI:15378"/>
        <dbReference type="ChEBI" id="CHEBI:28938"/>
        <dbReference type="ChEBI" id="CHEBI:58453"/>
        <dbReference type="ChEBI" id="CHEBI:58614"/>
        <dbReference type="EC" id="3.5.4.26"/>
    </reaction>
</comment>
<dbReference type="EMBL" id="DXCX01000025">
    <property type="protein sequence ID" value="HIY72761.1"/>
    <property type="molecule type" value="Genomic_DNA"/>
</dbReference>
<dbReference type="PANTHER" id="PTHR38011:SF7">
    <property type="entry name" value="2,5-DIAMINO-6-RIBOSYLAMINO-4(3H)-PYRIMIDINONE 5'-PHOSPHATE REDUCTASE"/>
    <property type="match status" value="1"/>
</dbReference>
<feature type="binding site" evidence="17">
    <location>
        <position position="292"/>
    </location>
    <ligand>
        <name>substrate</name>
    </ligand>
</feature>
<dbReference type="InterPro" id="IPR050765">
    <property type="entry name" value="Riboflavin_Biosynth_HTPR"/>
</dbReference>
<dbReference type="InterPro" id="IPR011549">
    <property type="entry name" value="RibD_C"/>
</dbReference>
<evidence type="ECO:0000256" key="9">
    <source>
        <dbReference type="ARBA" id="ARBA00022833"/>
    </source>
</evidence>
<feature type="binding site" evidence="17">
    <location>
        <position position="170"/>
    </location>
    <ligand>
        <name>NADP(+)</name>
        <dbReference type="ChEBI" id="CHEBI:58349"/>
    </ligand>
</feature>
<dbReference type="Proteomes" id="UP000886824">
    <property type="component" value="Unassembled WGS sequence"/>
</dbReference>
<keyword evidence="8 15" id="KW-0378">Hydrolase</keyword>
<comment type="pathway">
    <text evidence="3 15">Cofactor biosynthesis; riboflavin biosynthesis; 5-amino-6-(D-ribitylamino)uracil from GTP: step 3/4.</text>
</comment>
<evidence type="ECO:0000256" key="3">
    <source>
        <dbReference type="ARBA" id="ARBA00004910"/>
    </source>
</evidence>
<proteinExistence type="inferred from homology"/>
<comment type="function">
    <text evidence="1 15">Converts 2,5-diamino-6-(ribosylamino)-4(3h)-pyrimidinone 5'-phosphate into 5-amino-6-(ribosylamino)-2,4(1h,3h)-pyrimidinedione 5'-phosphate.</text>
</comment>
<comment type="similarity">
    <text evidence="4 15">In the N-terminal section; belongs to the cytidine and deoxycytidylate deaminase family.</text>
</comment>
<dbReference type="GO" id="GO:0050661">
    <property type="term" value="F:NADP binding"/>
    <property type="evidence" value="ECO:0007669"/>
    <property type="project" value="InterPro"/>
</dbReference>
<feature type="binding site" evidence="17">
    <location>
        <position position="204"/>
    </location>
    <ligand>
        <name>substrate</name>
    </ligand>
</feature>
<dbReference type="FunFam" id="3.40.140.10:FF:000025">
    <property type="entry name" value="Riboflavin biosynthesis protein RibD"/>
    <property type="match status" value="1"/>
</dbReference>
<evidence type="ECO:0000256" key="18">
    <source>
        <dbReference type="PIRSR" id="PIRSR006769-3"/>
    </source>
</evidence>
<reference evidence="20" key="1">
    <citation type="journal article" date="2021" name="PeerJ">
        <title>Extensive microbial diversity within the chicken gut microbiome revealed by metagenomics and culture.</title>
        <authorList>
            <person name="Gilroy R."/>
            <person name="Ravi A."/>
            <person name="Getino M."/>
            <person name="Pursley I."/>
            <person name="Horton D.L."/>
            <person name="Alikhan N.F."/>
            <person name="Baker D."/>
            <person name="Gharbi K."/>
            <person name="Hall N."/>
            <person name="Watson M."/>
            <person name="Adriaenssens E.M."/>
            <person name="Foster-Nyarko E."/>
            <person name="Jarju S."/>
            <person name="Secka A."/>
            <person name="Antonio M."/>
            <person name="Oren A."/>
            <person name="Chaudhuri R.R."/>
            <person name="La Ragione R."/>
            <person name="Hildebrand F."/>
            <person name="Pallen M.J."/>
        </authorList>
    </citation>
    <scope>NUCLEOTIDE SEQUENCE</scope>
    <source>
        <strain evidence="20">CHK33-7979</strain>
    </source>
</reference>
<sequence length="368" mass="39805">MEDRDYMALALELAERGAGWTCPNPMVGAVIVKDGRIIGQGYHQRCGALHAEREALAACQSDPCGATLYVTLEPCCHQGRQPPCVDAILAAGIRRVVVGCTDPNPLVGGRGIALLREHGVEVAVGVMEEACRELNRFFFHYILTHRPYVVMKYAMTMDGKIAAYTGDAKWITGEAAREHVHRLRHRCRGILVGVGTVLADDPMLNCRLPGGRDPVRIICDTHLRTPLTARVVTTAGEIPTILATCETAPERCRPYEAAGCRVLTLPAREGRVDLGALLDQLGGLEMDSLLLEGGGTLNWTALEQGLVQSVCAYLAPKLLGGAGAKTPVEGTGVPSPEQAFLLKNTRLQQLGEDFLLESEVEYHVHGDR</sequence>
<dbReference type="NCBIfam" id="TIGR00326">
    <property type="entry name" value="eubact_ribD"/>
    <property type="match status" value="1"/>
</dbReference>
<evidence type="ECO:0000256" key="11">
    <source>
        <dbReference type="ARBA" id="ARBA00023002"/>
    </source>
</evidence>
<comment type="cofactor">
    <cofactor evidence="15 18">
        <name>Zn(2+)</name>
        <dbReference type="ChEBI" id="CHEBI:29105"/>
    </cofactor>
    <text evidence="15 18">Binds 1 zinc ion.</text>
</comment>
<evidence type="ECO:0000256" key="10">
    <source>
        <dbReference type="ARBA" id="ARBA00022857"/>
    </source>
</evidence>
<organism evidence="20 21">
    <name type="scientific">Candidatus Intestinimonas merdavium</name>
    <dbReference type="NCBI Taxonomy" id="2838622"/>
    <lineage>
        <taxon>Bacteria</taxon>
        <taxon>Bacillati</taxon>
        <taxon>Bacillota</taxon>
        <taxon>Clostridia</taxon>
        <taxon>Eubacteriales</taxon>
        <taxon>Intestinimonas</taxon>
    </lineage>
</organism>
<dbReference type="PROSITE" id="PS00903">
    <property type="entry name" value="CYT_DCMP_DEAMINASES_1"/>
    <property type="match status" value="1"/>
</dbReference>
<feature type="active site" description="Proton donor" evidence="16">
    <location>
        <position position="52"/>
    </location>
</feature>
<comment type="caution">
    <text evidence="20">The sequence shown here is derived from an EMBL/GenBank/DDBJ whole genome shotgun (WGS) entry which is preliminary data.</text>
</comment>
<dbReference type="SUPFAM" id="SSF53597">
    <property type="entry name" value="Dihydrofolate reductase-like"/>
    <property type="match status" value="1"/>
</dbReference>
<dbReference type="InterPro" id="IPR004794">
    <property type="entry name" value="Eubact_RibD"/>
</dbReference>
<dbReference type="InterPro" id="IPR024072">
    <property type="entry name" value="DHFR-like_dom_sf"/>
</dbReference>
<feature type="binding site" evidence="17">
    <location>
        <position position="200"/>
    </location>
    <ligand>
        <name>NADP(+)</name>
        <dbReference type="ChEBI" id="CHEBI:58349"/>
    </ligand>
</feature>
<dbReference type="InterPro" id="IPR016193">
    <property type="entry name" value="Cytidine_deaminase-like"/>
</dbReference>
<evidence type="ECO:0000313" key="21">
    <source>
        <dbReference type="Proteomes" id="UP000886824"/>
    </source>
</evidence>
<comment type="catalytic activity">
    <reaction evidence="13 15">
        <text>5-amino-6-(5-phospho-D-ribitylamino)uracil + NADP(+) = 5-amino-6-(5-phospho-D-ribosylamino)uracil + NADPH + H(+)</text>
        <dbReference type="Rhea" id="RHEA:17845"/>
        <dbReference type="ChEBI" id="CHEBI:15378"/>
        <dbReference type="ChEBI" id="CHEBI:57783"/>
        <dbReference type="ChEBI" id="CHEBI:58349"/>
        <dbReference type="ChEBI" id="CHEBI:58421"/>
        <dbReference type="ChEBI" id="CHEBI:58453"/>
        <dbReference type="EC" id="1.1.1.193"/>
    </reaction>
</comment>
<evidence type="ECO:0000256" key="1">
    <source>
        <dbReference type="ARBA" id="ARBA00002151"/>
    </source>
</evidence>
<keyword evidence="12" id="KW-0511">Multifunctional enzyme</keyword>
<feature type="binding site" evidence="18">
    <location>
        <position position="84"/>
    </location>
    <ligand>
        <name>Zn(2+)</name>
        <dbReference type="ChEBI" id="CHEBI:29105"/>
        <note>catalytic</note>
    </ligand>
</feature>
<evidence type="ECO:0000256" key="15">
    <source>
        <dbReference type="PIRNR" id="PIRNR006769"/>
    </source>
</evidence>
<evidence type="ECO:0000256" key="17">
    <source>
        <dbReference type="PIRSR" id="PIRSR006769-2"/>
    </source>
</evidence>
<comment type="pathway">
    <text evidence="2 15">Cofactor biosynthesis; riboflavin biosynthesis; 5-amino-6-(D-ribitylamino)uracil from GTP: step 2/4.</text>
</comment>
<dbReference type="PROSITE" id="PS51747">
    <property type="entry name" value="CYT_DCMP_DEAMINASES_2"/>
    <property type="match status" value="1"/>
</dbReference>
<feature type="domain" description="CMP/dCMP-type deaminase" evidence="19">
    <location>
        <begin position="1"/>
        <end position="114"/>
    </location>
</feature>
<keyword evidence="11 15" id="KW-0560">Oxidoreductase</keyword>
<gene>
    <name evidence="20" type="primary">ribD</name>
    <name evidence="20" type="ORF">H9826_02135</name>
</gene>
<evidence type="ECO:0000256" key="5">
    <source>
        <dbReference type="ARBA" id="ARBA00007417"/>
    </source>
</evidence>
<feature type="binding site" evidence="17">
    <location>
        <position position="196"/>
    </location>
    <ligand>
        <name>NADP(+)</name>
        <dbReference type="ChEBI" id="CHEBI:58349"/>
    </ligand>
</feature>
<evidence type="ECO:0000256" key="6">
    <source>
        <dbReference type="ARBA" id="ARBA00022619"/>
    </source>
</evidence>
<evidence type="ECO:0000256" key="4">
    <source>
        <dbReference type="ARBA" id="ARBA00005259"/>
    </source>
</evidence>
<feature type="binding site" evidence="17">
    <location>
        <position position="184"/>
    </location>
    <ligand>
        <name>substrate</name>
    </ligand>
</feature>
<dbReference type="CDD" id="cd01284">
    <property type="entry name" value="Riboflavin_deaminase-reductase"/>
    <property type="match status" value="1"/>
</dbReference>
<protein>
    <recommendedName>
        <fullName evidence="15">Riboflavin biosynthesis protein RibD</fullName>
    </recommendedName>
    <domain>
        <recommendedName>
            <fullName evidence="15">Diaminohydroxyphosphoribosylaminopyrimidine deaminase</fullName>
            <shortName evidence="15">DRAP deaminase</shortName>
            <ecNumber evidence="15">3.5.4.26</ecNumber>
        </recommendedName>
        <alternativeName>
            <fullName evidence="15">Riboflavin-specific deaminase</fullName>
        </alternativeName>
    </domain>
    <domain>
        <recommendedName>
            <fullName evidence="15">5-amino-6-(5-phosphoribosylamino)uracil reductase</fullName>
            <ecNumber evidence="15">1.1.1.193</ecNumber>
        </recommendedName>
        <alternativeName>
            <fullName evidence="15">HTP reductase</fullName>
        </alternativeName>
    </domain>
</protein>
<dbReference type="PIRSF" id="PIRSF006769">
    <property type="entry name" value="RibD"/>
    <property type="match status" value="1"/>
</dbReference>
<dbReference type="NCBIfam" id="TIGR00227">
    <property type="entry name" value="ribD_Cterm"/>
    <property type="match status" value="1"/>
</dbReference>
<evidence type="ECO:0000256" key="12">
    <source>
        <dbReference type="ARBA" id="ARBA00023268"/>
    </source>
</evidence>
<dbReference type="InterPro" id="IPR002125">
    <property type="entry name" value="CMP_dCMP_dom"/>
</dbReference>
<evidence type="ECO:0000256" key="7">
    <source>
        <dbReference type="ARBA" id="ARBA00022723"/>
    </source>
</evidence>
<feature type="binding site" evidence="17">
    <location>
        <position position="207"/>
    </location>
    <ligand>
        <name>substrate</name>
    </ligand>
</feature>
<accession>A0A9D2CCE3</accession>
<dbReference type="Pfam" id="PF01872">
    <property type="entry name" value="RibD_C"/>
    <property type="match status" value="1"/>
</dbReference>
<evidence type="ECO:0000256" key="16">
    <source>
        <dbReference type="PIRSR" id="PIRSR006769-1"/>
    </source>
</evidence>
<dbReference type="Pfam" id="PF00383">
    <property type="entry name" value="dCMP_cyt_deam_1"/>
    <property type="match status" value="1"/>
</dbReference>
<dbReference type="GO" id="GO:0008703">
    <property type="term" value="F:5-amino-6-(5-phosphoribosylamino)uracil reductase activity"/>
    <property type="evidence" value="ECO:0007669"/>
    <property type="project" value="UniProtKB-EC"/>
</dbReference>
<dbReference type="InterPro" id="IPR002734">
    <property type="entry name" value="RibDG_C"/>
</dbReference>
<keyword evidence="6 15" id="KW-0686">Riboflavin biosynthesis</keyword>
<dbReference type="AlphaFoldDB" id="A0A9D2CCE3"/>
<dbReference type="EC" id="1.1.1.193" evidence="15"/>
<evidence type="ECO:0000256" key="2">
    <source>
        <dbReference type="ARBA" id="ARBA00004882"/>
    </source>
</evidence>
<dbReference type="GO" id="GO:0008835">
    <property type="term" value="F:diaminohydroxyphosphoribosylaminopyrimidine deaminase activity"/>
    <property type="evidence" value="ECO:0007669"/>
    <property type="project" value="UniProtKB-EC"/>
</dbReference>
<evidence type="ECO:0000256" key="13">
    <source>
        <dbReference type="ARBA" id="ARBA00049861"/>
    </source>
</evidence>
<evidence type="ECO:0000256" key="14">
    <source>
        <dbReference type="ARBA" id="ARBA00049886"/>
    </source>
</evidence>
<name>A0A9D2CCE3_9FIRM</name>
<keyword evidence="10 15" id="KW-0521">NADP</keyword>
<dbReference type="EC" id="3.5.4.26" evidence="15"/>
<evidence type="ECO:0000256" key="8">
    <source>
        <dbReference type="ARBA" id="ARBA00022801"/>
    </source>
</evidence>
<dbReference type="GO" id="GO:0008270">
    <property type="term" value="F:zinc ion binding"/>
    <property type="evidence" value="ECO:0007669"/>
    <property type="project" value="InterPro"/>
</dbReference>
<dbReference type="SUPFAM" id="SSF53927">
    <property type="entry name" value="Cytidine deaminase-like"/>
    <property type="match status" value="1"/>
</dbReference>
<dbReference type="Gene3D" id="3.40.430.10">
    <property type="entry name" value="Dihydrofolate Reductase, subunit A"/>
    <property type="match status" value="1"/>
</dbReference>
<feature type="binding site" evidence="18">
    <location>
        <position position="50"/>
    </location>
    <ligand>
        <name>Zn(2+)</name>
        <dbReference type="ChEBI" id="CHEBI:29105"/>
        <note>catalytic</note>
    </ligand>
</feature>
<feature type="binding site" evidence="17">
    <location>
        <position position="221"/>
    </location>
    <ligand>
        <name>NADP(+)</name>
        <dbReference type="ChEBI" id="CHEBI:58349"/>
    </ligand>
</feature>
<feature type="binding site" evidence="17">
    <location>
        <position position="154"/>
    </location>
    <ligand>
        <name>NADP(+)</name>
        <dbReference type="ChEBI" id="CHEBI:58349"/>
    </ligand>
</feature>
<keyword evidence="9 15" id="KW-0862">Zinc</keyword>
<dbReference type="Gene3D" id="3.40.140.10">
    <property type="entry name" value="Cytidine Deaminase, domain 2"/>
    <property type="match status" value="1"/>
</dbReference>
<evidence type="ECO:0000313" key="20">
    <source>
        <dbReference type="EMBL" id="HIY72761.1"/>
    </source>
</evidence>
<dbReference type="PANTHER" id="PTHR38011">
    <property type="entry name" value="DIHYDROFOLATE REDUCTASE FAMILY PROTEIN (AFU_ORTHOLOGUE AFUA_8G06820)"/>
    <property type="match status" value="1"/>
</dbReference>
<dbReference type="GO" id="GO:0009231">
    <property type="term" value="P:riboflavin biosynthetic process"/>
    <property type="evidence" value="ECO:0007669"/>
    <property type="project" value="UniProtKB-KW"/>
</dbReference>
<feature type="binding site" evidence="18">
    <location>
        <position position="75"/>
    </location>
    <ligand>
        <name>Zn(2+)</name>
        <dbReference type="ChEBI" id="CHEBI:29105"/>
        <note>catalytic</note>
    </ligand>
</feature>
<evidence type="ECO:0000259" key="19">
    <source>
        <dbReference type="PROSITE" id="PS51747"/>
    </source>
</evidence>